<keyword evidence="1" id="KW-0808">Transferase</keyword>
<dbReference type="EC" id="2.3.1.29" evidence="1"/>
<evidence type="ECO:0000313" key="1">
    <source>
        <dbReference type="EMBL" id="VEH66776.1"/>
    </source>
</evidence>
<dbReference type="EMBL" id="LR134405">
    <property type="protein sequence ID" value="VEH66776.1"/>
    <property type="molecule type" value="Genomic_DNA"/>
</dbReference>
<protein>
    <submittedName>
        <fullName evidence="1">8-amino-7-oxononanoate synthase</fullName>
        <ecNumber evidence="1">2.3.1.29</ecNumber>
    </submittedName>
</protein>
<dbReference type="KEGG" id="rpne:NCTC8284_01956"/>
<evidence type="ECO:0000313" key="2">
    <source>
        <dbReference type="Proteomes" id="UP000278733"/>
    </source>
</evidence>
<dbReference type="AlphaFoldDB" id="A0A3S4U723"/>
<dbReference type="SUPFAM" id="SSF53383">
    <property type="entry name" value="PLP-dependent transferases"/>
    <property type="match status" value="1"/>
</dbReference>
<dbReference type="GO" id="GO:0008890">
    <property type="term" value="F:glycine C-acetyltransferase activity"/>
    <property type="evidence" value="ECO:0007669"/>
    <property type="project" value="UniProtKB-EC"/>
</dbReference>
<name>A0A3S4U723_9PAST</name>
<accession>A0A3S4U723</accession>
<organism evidence="1 2">
    <name type="scientific">Rodentibacter pneumotropicus</name>
    <dbReference type="NCBI Taxonomy" id="758"/>
    <lineage>
        <taxon>Bacteria</taxon>
        <taxon>Pseudomonadati</taxon>
        <taxon>Pseudomonadota</taxon>
        <taxon>Gammaproteobacteria</taxon>
        <taxon>Pasteurellales</taxon>
        <taxon>Pasteurellaceae</taxon>
        <taxon>Rodentibacter</taxon>
    </lineage>
</organism>
<dbReference type="Gene3D" id="3.90.1150.10">
    <property type="entry name" value="Aspartate Aminotransferase, domain 1"/>
    <property type="match status" value="1"/>
</dbReference>
<sequence>MEYFQKQLAYLKSMNQYRSIPYLTHHGRYIERDNQRMLNMSSNDYLGLASNESLQRVFFSNMVRTCLR</sequence>
<gene>
    <name evidence="1" type="primary">bioF_1</name>
    <name evidence="1" type="ORF">NCTC8284_01956</name>
</gene>
<dbReference type="InterPro" id="IPR015424">
    <property type="entry name" value="PyrdxlP-dep_Trfase"/>
</dbReference>
<dbReference type="Proteomes" id="UP000278733">
    <property type="component" value="Chromosome"/>
</dbReference>
<proteinExistence type="predicted"/>
<keyword evidence="1" id="KW-0012">Acyltransferase</keyword>
<reference evidence="1 2" key="1">
    <citation type="submission" date="2018-12" db="EMBL/GenBank/DDBJ databases">
        <authorList>
            <consortium name="Pathogen Informatics"/>
        </authorList>
    </citation>
    <scope>NUCLEOTIDE SEQUENCE [LARGE SCALE GENOMIC DNA]</scope>
    <source>
        <strain evidence="1 2">NCTC8284</strain>
    </source>
</reference>
<dbReference type="InterPro" id="IPR015422">
    <property type="entry name" value="PyrdxlP-dep_Trfase_small"/>
</dbReference>